<dbReference type="EMBL" id="CAJEWN010000060">
    <property type="protein sequence ID" value="CAD2155980.1"/>
    <property type="molecule type" value="Genomic_DNA"/>
</dbReference>
<evidence type="ECO:0000313" key="1">
    <source>
        <dbReference type="EMBL" id="CAD2155980.1"/>
    </source>
</evidence>
<protein>
    <submittedName>
        <fullName evidence="1">Uncharacterized protein</fullName>
    </submittedName>
</protein>
<organism evidence="1 2">
    <name type="scientific">Meloidogyne enterolobii</name>
    <name type="common">Root-knot nematode worm</name>
    <name type="synonym">Meloidogyne mayaguensis</name>
    <dbReference type="NCBI Taxonomy" id="390850"/>
    <lineage>
        <taxon>Eukaryota</taxon>
        <taxon>Metazoa</taxon>
        <taxon>Ecdysozoa</taxon>
        <taxon>Nematoda</taxon>
        <taxon>Chromadorea</taxon>
        <taxon>Rhabditida</taxon>
        <taxon>Tylenchina</taxon>
        <taxon>Tylenchomorpha</taxon>
        <taxon>Tylenchoidea</taxon>
        <taxon>Meloidogynidae</taxon>
        <taxon>Meloidogyninae</taxon>
        <taxon>Meloidogyne</taxon>
    </lineage>
</organism>
<accession>A0A6V7UHL4</accession>
<proteinExistence type="predicted"/>
<reference evidence="1 2" key="1">
    <citation type="submission" date="2020-08" db="EMBL/GenBank/DDBJ databases">
        <authorList>
            <person name="Koutsovoulos G."/>
            <person name="Danchin GJ E."/>
        </authorList>
    </citation>
    <scope>NUCLEOTIDE SEQUENCE [LARGE SCALE GENOMIC DNA]</scope>
</reference>
<name>A0A6V7UHL4_MELEN</name>
<comment type="caution">
    <text evidence="1">The sequence shown here is derived from an EMBL/GenBank/DDBJ whole genome shotgun (WGS) entry which is preliminary data.</text>
</comment>
<dbReference type="Proteomes" id="UP000580250">
    <property type="component" value="Unassembled WGS sequence"/>
</dbReference>
<evidence type="ECO:0000313" key="2">
    <source>
        <dbReference type="Proteomes" id="UP000580250"/>
    </source>
</evidence>
<dbReference type="AlphaFoldDB" id="A0A6V7UHL4"/>
<gene>
    <name evidence="1" type="ORF">MENT_LOCUS12083</name>
</gene>
<sequence>MLNLDGKSSRETIWILLAKLLVPLPRWDRGEILLKFCGVVLYEPVHDHRGKQLKTCFSNLFDKNDRGFAGMRKGKMYNEASALYEMMILEKSYILGEILFKALESNGGQI</sequence>